<dbReference type="AlphaFoldDB" id="A0A5B8LJY1"/>
<dbReference type="OrthoDB" id="7841570at2"/>
<gene>
    <name evidence="3" type="ORF">FPZ24_14605</name>
</gene>
<proteinExistence type="predicted"/>
<keyword evidence="4" id="KW-1185">Reference proteome</keyword>
<dbReference type="EMBL" id="CP042306">
    <property type="protein sequence ID" value="QDZ08548.1"/>
    <property type="molecule type" value="Genomic_DNA"/>
</dbReference>
<evidence type="ECO:0000313" key="3">
    <source>
        <dbReference type="EMBL" id="QDZ08548.1"/>
    </source>
</evidence>
<feature type="domain" description="Putative auto-transporter adhesin head GIN" evidence="2">
    <location>
        <begin position="45"/>
        <end position="233"/>
    </location>
</feature>
<reference evidence="3 4" key="1">
    <citation type="submission" date="2019-07" db="EMBL/GenBank/DDBJ databases">
        <title>Full genome sequence of Sphingomonas sp. 4R-6-7(HKS19).</title>
        <authorList>
            <person name="Im W.-T."/>
        </authorList>
    </citation>
    <scope>NUCLEOTIDE SEQUENCE [LARGE SCALE GENOMIC DNA]</scope>
    <source>
        <strain evidence="3 4">HKS19</strain>
    </source>
</reference>
<dbReference type="Pfam" id="PF10988">
    <property type="entry name" value="DUF2807"/>
    <property type="match status" value="1"/>
</dbReference>
<accession>A0A5B8LJY1</accession>
<protein>
    <submittedName>
        <fullName evidence="3">DUF2807 domain-containing protein</fullName>
    </submittedName>
</protein>
<dbReference type="KEGG" id="spai:FPZ24_14605"/>
<evidence type="ECO:0000256" key="1">
    <source>
        <dbReference type="SAM" id="SignalP"/>
    </source>
</evidence>
<organism evidence="3 4">
    <name type="scientific">Sphingomonas panacisoli</name>
    <dbReference type="NCBI Taxonomy" id="1813879"/>
    <lineage>
        <taxon>Bacteria</taxon>
        <taxon>Pseudomonadati</taxon>
        <taxon>Pseudomonadota</taxon>
        <taxon>Alphaproteobacteria</taxon>
        <taxon>Sphingomonadales</taxon>
        <taxon>Sphingomonadaceae</taxon>
        <taxon>Sphingomonas</taxon>
    </lineage>
</organism>
<dbReference type="Gene3D" id="2.160.20.120">
    <property type="match status" value="1"/>
</dbReference>
<keyword evidence="1" id="KW-0732">Signal</keyword>
<dbReference type="InterPro" id="IPR021255">
    <property type="entry name" value="DUF2807"/>
</dbReference>
<dbReference type="Proteomes" id="UP000315673">
    <property type="component" value="Chromosome"/>
</dbReference>
<sequence length="250" mass="25380">MRLIPLLGLSLIATAAIASDTYDRDRGPGLPGERQGDATAYRVADFDKVGFGLAGEIEVRVGPTWSVRATGPAAAFANLRVARENGSLQIGRRYQGRDDERESERDLERQIHFVVTLPRLSGVALSGAGRMTVDRVQGGTFDAALGGSGSMTLGGLQVDRAEIALGGSGNITAAGSANSLKISMGGSGNVQAAGLRAASANISSAGSGDIRATVNGPAHVSVVGSGTVDLGGGAQCNVTRMGKAQVRCGS</sequence>
<evidence type="ECO:0000259" key="2">
    <source>
        <dbReference type="Pfam" id="PF10988"/>
    </source>
</evidence>
<dbReference type="RefSeq" id="WP_146573184.1">
    <property type="nucleotide sequence ID" value="NZ_CP042306.1"/>
</dbReference>
<evidence type="ECO:0000313" key="4">
    <source>
        <dbReference type="Proteomes" id="UP000315673"/>
    </source>
</evidence>
<name>A0A5B8LJY1_9SPHN</name>
<feature type="chain" id="PRO_5023008921" evidence="1">
    <location>
        <begin position="19"/>
        <end position="250"/>
    </location>
</feature>
<feature type="signal peptide" evidence="1">
    <location>
        <begin position="1"/>
        <end position="18"/>
    </location>
</feature>